<comment type="caution">
    <text evidence="10">The sequence shown here is derived from an EMBL/GenBank/DDBJ whole genome shotgun (WGS) entry which is preliminary data.</text>
</comment>
<keyword evidence="2 7" id="KW-0645">Protease</keyword>
<dbReference type="EMBL" id="MU859089">
    <property type="protein sequence ID" value="KAK3954481.1"/>
    <property type="molecule type" value="Genomic_DNA"/>
</dbReference>
<keyword evidence="6 7" id="KW-0482">Metalloprotease</keyword>
<gene>
    <name evidence="10" type="ORF">QBC32DRAFT_311965</name>
</gene>
<reference evidence="10" key="1">
    <citation type="journal article" date="2023" name="Mol. Phylogenet. Evol.">
        <title>Genome-scale phylogeny and comparative genomics of the fungal order Sordariales.</title>
        <authorList>
            <person name="Hensen N."/>
            <person name="Bonometti L."/>
            <person name="Westerberg I."/>
            <person name="Brannstrom I.O."/>
            <person name="Guillou S."/>
            <person name="Cros-Aarteil S."/>
            <person name="Calhoun S."/>
            <person name="Haridas S."/>
            <person name="Kuo A."/>
            <person name="Mondo S."/>
            <person name="Pangilinan J."/>
            <person name="Riley R."/>
            <person name="LaButti K."/>
            <person name="Andreopoulos B."/>
            <person name="Lipzen A."/>
            <person name="Chen C."/>
            <person name="Yan M."/>
            <person name="Daum C."/>
            <person name="Ng V."/>
            <person name="Clum A."/>
            <person name="Steindorff A."/>
            <person name="Ohm R.A."/>
            <person name="Martin F."/>
            <person name="Silar P."/>
            <person name="Natvig D.O."/>
            <person name="Lalanne C."/>
            <person name="Gautier V."/>
            <person name="Ament-Velasquez S.L."/>
            <person name="Kruys A."/>
            <person name="Hutchinson M.I."/>
            <person name="Powell A.J."/>
            <person name="Barry K."/>
            <person name="Miller A.N."/>
            <person name="Grigoriev I.V."/>
            <person name="Debuchy R."/>
            <person name="Gladieux P."/>
            <person name="Hiltunen Thoren M."/>
            <person name="Johannesson H."/>
        </authorList>
    </citation>
    <scope>NUCLEOTIDE SEQUENCE</scope>
    <source>
        <strain evidence="10">CBS 626.80</strain>
    </source>
</reference>
<evidence type="ECO:0000256" key="1">
    <source>
        <dbReference type="ARBA" id="ARBA00006040"/>
    </source>
</evidence>
<keyword evidence="11" id="KW-1185">Reference proteome</keyword>
<dbReference type="SUPFAM" id="SSF55486">
    <property type="entry name" value="Metalloproteases ('zincins'), catalytic domain"/>
    <property type="match status" value="1"/>
</dbReference>
<dbReference type="GO" id="GO:0046872">
    <property type="term" value="F:metal ion binding"/>
    <property type="evidence" value="ECO:0007669"/>
    <property type="project" value="UniProtKB-UniRule"/>
</dbReference>
<dbReference type="Proteomes" id="UP001303222">
    <property type="component" value="Unassembled WGS sequence"/>
</dbReference>
<dbReference type="Gene3D" id="3.40.390.10">
    <property type="entry name" value="Collagenase (Catalytic Domain)"/>
    <property type="match status" value="1"/>
</dbReference>
<dbReference type="PANTHER" id="PTHR11804:SF84">
    <property type="entry name" value="SACCHAROLYSIN"/>
    <property type="match status" value="1"/>
</dbReference>
<dbReference type="AlphaFoldDB" id="A0AAN6NZ03"/>
<keyword evidence="5 7" id="KW-0862">Zinc</keyword>
<dbReference type="InterPro" id="IPR024077">
    <property type="entry name" value="Neurolysin/TOP_dom2"/>
</dbReference>
<dbReference type="CDD" id="cd06455">
    <property type="entry name" value="M3A_TOP"/>
    <property type="match status" value="1"/>
</dbReference>
<evidence type="ECO:0000256" key="3">
    <source>
        <dbReference type="ARBA" id="ARBA00022723"/>
    </source>
</evidence>
<name>A0AAN6NZ03_9PEZI</name>
<feature type="compositionally biased region" description="Basic and acidic residues" evidence="8">
    <location>
        <begin position="743"/>
        <end position="754"/>
    </location>
</feature>
<evidence type="ECO:0000256" key="4">
    <source>
        <dbReference type="ARBA" id="ARBA00022801"/>
    </source>
</evidence>
<dbReference type="PANTHER" id="PTHR11804">
    <property type="entry name" value="PROTEASE M3 THIMET OLIGOPEPTIDASE-RELATED"/>
    <property type="match status" value="1"/>
</dbReference>
<evidence type="ECO:0000313" key="11">
    <source>
        <dbReference type="Proteomes" id="UP001303222"/>
    </source>
</evidence>
<dbReference type="InterPro" id="IPR045090">
    <property type="entry name" value="Pept_M3A_M3B"/>
</dbReference>
<sequence length="821" mass="93798">MTGVYNNSPQPPGLRSHTPESVTAAFEAWAHKHRAALDAIVANVDLSDPKTVTFENVMRPELEFENEKYSHNLRFYQHVSANSGLRDTTRKMEKRYLDILTDMNMREDVFCARDALYHQSGLATSRKQDPARFITEDIAKNAGFEDVESAVALEEEWKAAISRGLGLPSQSQRDRFKQIQKRLEIIKSEFKNSHATDNGCNWFTRAELDGMDNDAIDQLAKGTGENEGKHKVTFDPSHYDIFLKTVRNPEARKRMWIAMENKCPENVPLFQEAMLLRDEAARLLGYPDHATLKVESRMAKTPTAVNNLLDDLRNRLAPLAAKELNQLLEAKKTDCEARNLPFDGGFYYWDWAFYVSQVYKQEHDLDNKKIAEYFPIDSAITGMLRLFGELFGIVFVRLSAEDLERISPTHVAEDVMYHTDTIMFSVWNDEFEGNNFLGYLYIDAHPREGKYRHTANFQLELGHQKADNTRFYPSSALVCNFPAPTKDKPSLLDHEHVVDLFHELGHGIHGLVSRTRFSRHHGTAGKRDFVEAPSQMLEHWTWRAEYIQRISKHYQTGEQMPDDIAERIAASRHILKALSSLWQLSLAIFDMEVHSPKSRTELENMDFTRRYNELRNELTGMKGREALGEPRTHGHGNLQHLFSDYDAGLYSYHWSSTYSYDMFYSAFARDPMDKSQGHRYRHMVLEKGASQDEMFILEEFLGRKPTIDALFKELGPIESVDTPSLKKSSFAERGPVIEEGPSSEERPTVEERPILEGSPSVGGDLTVDGGPSSEGGQVVGGRDIEAGPSTEGGPVVEPTSPRERIRYRMRHIAAHFKRNRK</sequence>
<dbReference type="FunFam" id="3.40.390.10:FF:000074">
    <property type="entry name" value="Metalloprotease"/>
    <property type="match status" value="1"/>
</dbReference>
<evidence type="ECO:0000256" key="2">
    <source>
        <dbReference type="ARBA" id="ARBA00022670"/>
    </source>
</evidence>
<comment type="similarity">
    <text evidence="1 7">Belongs to the peptidase M3 family.</text>
</comment>
<dbReference type="InterPro" id="IPR001567">
    <property type="entry name" value="Pept_M3A_M3B_dom"/>
</dbReference>
<evidence type="ECO:0000259" key="9">
    <source>
        <dbReference type="Pfam" id="PF01432"/>
    </source>
</evidence>
<keyword evidence="3 7" id="KW-0479">Metal-binding</keyword>
<feature type="domain" description="Peptidase M3A/M3B catalytic" evidence="9">
    <location>
        <begin position="243"/>
        <end position="715"/>
    </location>
</feature>
<dbReference type="Gene3D" id="1.20.1050.40">
    <property type="entry name" value="Endopeptidase. Chain P, domain 1"/>
    <property type="match status" value="1"/>
</dbReference>
<protein>
    <submittedName>
        <fullName evidence="10">Zincin</fullName>
    </submittedName>
</protein>
<feature type="region of interest" description="Disordered" evidence="8">
    <location>
        <begin position="722"/>
        <end position="802"/>
    </location>
</feature>
<evidence type="ECO:0000313" key="10">
    <source>
        <dbReference type="EMBL" id="KAK3954481.1"/>
    </source>
</evidence>
<proteinExistence type="inferred from homology"/>
<evidence type="ECO:0000256" key="8">
    <source>
        <dbReference type="SAM" id="MobiDB-lite"/>
    </source>
</evidence>
<evidence type="ECO:0000256" key="5">
    <source>
        <dbReference type="ARBA" id="ARBA00022833"/>
    </source>
</evidence>
<dbReference type="GO" id="GO:0006518">
    <property type="term" value="P:peptide metabolic process"/>
    <property type="evidence" value="ECO:0007669"/>
    <property type="project" value="TreeGrafter"/>
</dbReference>
<accession>A0AAN6NZ03</accession>
<reference evidence="10" key="2">
    <citation type="submission" date="2023-06" db="EMBL/GenBank/DDBJ databases">
        <authorList>
            <consortium name="Lawrence Berkeley National Laboratory"/>
            <person name="Mondo S.J."/>
            <person name="Hensen N."/>
            <person name="Bonometti L."/>
            <person name="Westerberg I."/>
            <person name="Brannstrom I.O."/>
            <person name="Guillou S."/>
            <person name="Cros-Aarteil S."/>
            <person name="Calhoun S."/>
            <person name="Haridas S."/>
            <person name="Kuo A."/>
            <person name="Pangilinan J."/>
            <person name="Riley R."/>
            <person name="Labutti K."/>
            <person name="Andreopoulos B."/>
            <person name="Lipzen A."/>
            <person name="Chen C."/>
            <person name="Yanf M."/>
            <person name="Daum C."/>
            <person name="Ng V."/>
            <person name="Clum A."/>
            <person name="Steindorff A."/>
            <person name="Ohm R."/>
            <person name="Martin F."/>
            <person name="Silar P."/>
            <person name="Natvig D."/>
            <person name="Lalanne C."/>
            <person name="Gautier V."/>
            <person name="Ament-Velasquez S.L."/>
            <person name="Kruys A."/>
            <person name="Hutchinson M.I."/>
            <person name="Powell A.J."/>
            <person name="Barry K."/>
            <person name="Miller A.N."/>
            <person name="Grigoriev I.V."/>
            <person name="Debuchy R."/>
            <person name="Gladieux P."/>
            <person name="Thoren M.H."/>
            <person name="Johannesson H."/>
        </authorList>
    </citation>
    <scope>NUCLEOTIDE SEQUENCE</scope>
    <source>
        <strain evidence="10">CBS 626.80</strain>
    </source>
</reference>
<keyword evidence="4 7" id="KW-0378">Hydrolase</keyword>
<dbReference type="Gene3D" id="1.10.1370.10">
    <property type="entry name" value="Neurolysin, domain 3"/>
    <property type="match status" value="1"/>
</dbReference>
<dbReference type="GO" id="GO:0006508">
    <property type="term" value="P:proteolysis"/>
    <property type="evidence" value="ECO:0007669"/>
    <property type="project" value="UniProtKB-KW"/>
</dbReference>
<comment type="cofactor">
    <cofactor evidence="7">
        <name>Zn(2+)</name>
        <dbReference type="ChEBI" id="CHEBI:29105"/>
    </cofactor>
    <text evidence="7">Binds 1 zinc ion.</text>
</comment>
<dbReference type="Pfam" id="PF01432">
    <property type="entry name" value="Peptidase_M3"/>
    <property type="match status" value="1"/>
</dbReference>
<evidence type="ECO:0000256" key="6">
    <source>
        <dbReference type="ARBA" id="ARBA00023049"/>
    </source>
</evidence>
<dbReference type="InterPro" id="IPR024080">
    <property type="entry name" value="Neurolysin/TOP_N"/>
</dbReference>
<organism evidence="10 11">
    <name type="scientific">Pseudoneurospora amorphoporcata</name>
    <dbReference type="NCBI Taxonomy" id="241081"/>
    <lineage>
        <taxon>Eukaryota</taxon>
        <taxon>Fungi</taxon>
        <taxon>Dikarya</taxon>
        <taxon>Ascomycota</taxon>
        <taxon>Pezizomycotina</taxon>
        <taxon>Sordariomycetes</taxon>
        <taxon>Sordariomycetidae</taxon>
        <taxon>Sordariales</taxon>
        <taxon>Sordariaceae</taxon>
        <taxon>Pseudoneurospora</taxon>
    </lineage>
</organism>
<dbReference type="InterPro" id="IPR024079">
    <property type="entry name" value="MetalloPept_cat_dom_sf"/>
</dbReference>
<dbReference type="GO" id="GO:0005758">
    <property type="term" value="C:mitochondrial intermembrane space"/>
    <property type="evidence" value="ECO:0007669"/>
    <property type="project" value="TreeGrafter"/>
</dbReference>
<evidence type="ECO:0000256" key="7">
    <source>
        <dbReference type="RuleBase" id="RU003435"/>
    </source>
</evidence>
<dbReference type="GO" id="GO:0004222">
    <property type="term" value="F:metalloendopeptidase activity"/>
    <property type="evidence" value="ECO:0007669"/>
    <property type="project" value="InterPro"/>
</dbReference>